<feature type="region of interest" description="Disordered" evidence="1">
    <location>
        <begin position="177"/>
        <end position="206"/>
    </location>
</feature>
<name>I4Z6B9_9BURK</name>
<protein>
    <recommendedName>
        <fullName evidence="2">NYN domain-containing protein</fullName>
    </recommendedName>
</protein>
<dbReference type="GeneID" id="92352421"/>
<evidence type="ECO:0000259" key="2">
    <source>
        <dbReference type="Pfam" id="PF01936"/>
    </source>
</evidence>
<feature type="domain" description="NYN" evidence="2">
    <location>
        <begin position="5"/>
        <end position="165"/>
    </location>
</feature>
<dbReference type="Pfam" id="PF01936">
    <property type="entry name" value="NYN"/>
    <property type="match status" value="1"/>
</dbReference>
<dbReference type="OrthoDB" id="9800236at2"/>
<organism evidence="3 4">
    <name type="scientific">Leptothrix ochracea L12</name>
    <dbReference type="NCBI Taxonomy" id="735332"/>
    <lineage>
        <taxon>Bacteria</taxon>
        <taxon>Pseudomonadati</taxon>
        <taxon>Pseudomonadota</taxon>
        <taxon>Betaproteobacteria</taxon>
        <taxon>Burkholderiales</taxon>
        <taxon>Sphaerotilaceae</taxon>
        <taxon>Leptothrix</taxon>
    </lineage>
</organism>
<dbReference type="HOGENOM" id="CLU_071591_0_0_4"/>
<dbReference type="EMBL" id="JH660667">
    <property type="protein sequence ID" value="EIM31761.1"/>
    <property type="molecule type" value="Genomic_DNA"/>
</dbReference>
<dbReference type="Gene3D" id="3.40.50.1010">
    <property type="entry name" value="5'-nuclease"/>
    <property type="match status" value="1"/>
</dbReference>
<feature type="compositionally biased region" description="Polar residues" evidence="1">
    <location>
        <begin position="185"/>
        <end position="203"/>
    </location>
</feature>
<evidence type="ECO:0000256" key="1">
    <source>
        <dbReference type="SAM" id="MobiDB-lite"/>
    </source>
</evidence>
<keyword evidence="4" id="KW-1185">Reference proteome</keyword>
<proteinExistence type="predicted"/>
<dbReference type="Proteomes" id="UP000053899">
    <property type="component" value="Unassembled WGS sequence"/>
</dbReference>
<dbReference type="InterPro" id="IPR021139">
    <property type="entry name" value="NYN"/>
</dbReference>
<sequence>MDRYAVFVDAGYLIAAGAQAAFGYQVPRKHVSIMNPGDLIAALIARASEAADGLPLLRIYWYDAMPGPRLSLEQNTLAMLPGVKLRLGALNCSGEQKGVDAMIVTDVIELARNGAIADAVLISGDEDLHIAIQLAQSFGVRVHILAAGDPTKNVSPSIQMDADSVRSLSSEWLSQHLHRHEPQEGTFSELSNASQGADSSAPNESMPLEEAAELITEELLSATPEQLVPLQAHFQFNQVVPPEFDRKLIAKTSRLLGRQFSGEDMRRIRGIFVRLVRARGVTTSSQAQ</sequence>
<dbReference type="AlphaFoldDB" id="I4Z6B9"/>
<dbReference type="GO" id="GO:0004540">
    <property type="term" value="F:RNA nuclease activity"/>
    <property type="evidence" value="ECO:0007669"/>
    <property type="project" value="InterPro"/>
</dbReference>
<evidence type="ECO:0000313" key="4">
    <source>
        <dbReference type="Proteomes" id="UP000053899"/>
    </source>
</evidence>
<accession>I4Z6B9</accession>
<reference evidence="3 4" key="1">
    <citation type="submission" date="2012-04" db="EMBL/GenBank/DDBJ databases">
        <title>Improved High-Quality Draft sequence of Leptothrix ochracea L12.</title>
        <authorList>
            <consortium name="US DOE Joint Genome Institute"/>
            <person name="Lucas S."/>
            <person name="Han J."/>
            <person name="Lapidus A."/>
            <person name="Cheng J.-F."/>
            <person name="Goodwin L."/>
            <person name="Pitluck S."/>
            <person name="Peters L."/>
            <person name="Zeytun A."/>
            <person name="Detter J.C."/>
            <person name="Han C."/>
            <person name="Tapia R."/>
            <person name="Land M."/>
            <person name="Hauser L."/>
            <person name="Kyrpides N."/>
            <person name="Ivanova N."/>
            <person name="Pagani I."/>
            <person name="Stepanauskas R."/>
            <person name="Masland D."/>
            <person name="Poulton N."/>
            <person name="Emerson D."/>
            <person name="Fleming E."/>
            <person name="Woyke T."/>
        </authorList>
    </citation>
    <scope>NUCLEOTIDE SEQUENCE [LARGE SCALE GENOMIC DNA]</scope>
    <source>
        <strain evidence="3 4">L12</strain>
    </source>
</reference>
<dbReference type="RefSeq" id="WP_009453146.1">
    <property type="nucleotide sequence ID" value="NZ_JH660667.1"/>
</dbReference>
<gene>
    <name evidence="3" type="ORF">LepocDRAFT_00005020</name>
</gene>
<evidence type="ECO:0000313" key="3">
    <source>
        <dbReference type="EMBL" id="EIM31761.1"/>
    </source>
</evidence>